<evidence type="ECO:0000259" key="1">
    <source>
        <dbReference type="Pfam" id="PF18658"/>
    </source>
</evidence>
<dbReference type="InterPro" id="IPR012337">
    <property type="entry name" value="RNaseH-like_sf"/>
</dbReference>
<dbReference type="Pfam" id="PF18658">
    <property type="entry name" value="zf-C2H2_12"/>
    <property type="match status" value="1"/>
</dbReference>
<dbReference type="InterPro" id="IPR040647">
    <property type="entry name" value="SPIN-DOC_Znf-C2H2"/>
</dbReference>
<protein>
    <recommendedName>
        <fullName evidence="1">SPIN-DOC-like zinc-finger domain-containing protein</fullName>
    </recommendedName>
</protein>
<dbReference type="SUPFAM" id="SSF53098">
    <property type="entry name" value="Ribonuclease H-like"/>
    <property type="match status" value="1"/>
</dbReference>
<sequence>MATAKKRKVDAECRAFQEKWTNDYFFVEVKGKPVCLVCGDALAVMKKANVERHYSSKHAKLSDLGGQMRLDKINALRRCLESQQASFTRPRCDRDNVIQTSYALSDLIAKKLKPHIEGEFVKECIVKAAELLAPDKLQLFQSVSLSRRTVSDRITDLAQDIHKTLKDSARDFQFFSVACDETTDITNTAQLAIFVRGITAEFDTREELLSLEAMHGTTTGEDLFESLVSSMNKLELTFEKLSGLTTDGAPAMVGSQKGLIAFVKKELNRLCLDPSDLIICHCIIHQENLCALSLRLNNVMTTVVSCINFIKSRGLNSRQLFKELLNDLASEYGDLVYHCEVRWLSRGKMLMRFYELRDEVKQFMEMKGTPVRELSDSKWLCDLAFMVDITKYLSELNVKLQGPNQLLSSLLSHVKSFEAKLKLWKVQLERSNTVHFPTLQEQNPSTTDEYAGECAKLIEAFSERFKDVKSKQQELNIFATPFNVEPADVPDNLQHEIIQLQSDDELKARYNNLSLLEFYRRYVSADDFPILRRHALKYASVFGTTYCCEQFFSKLTLAKSRLRSRLTDANLENQLRVASSTVPT</sequence>
<dbReference type="PANTHER" id="PTHR45913">
    <property type="entry name" value="EPM2A-INTERACTING PROTEIN 1"/>
    <property type="match status" value="1"/>
</dbReference>
<feature type="domain" description="SPIN-DOC-like zinc-finger" evidence="1">
    <location>
        <begin position="17"/>
        <end position="74"/>
    </location>
</feature>
<evidence type="ECO:0000313" key="2">
    <source>
        <dbReference type="EMBL" id="JAI63074.1"/>
    </source>
</evidence>
<dbReference type="EMBL" id="GDRN01075330">
    <property type="protein sequence ID" value="JAI63074.1"/>
    <property type="molecule type" value="Transcribed_RNA"/>
</dbReference>
<name>A0A0P4W9S6_SCYOL</name>
<dbReference type="PANTHER" id="PTHR45913:SF5">
    <property type="entry name" value="GENERAL TRANSCRIPTION FACTOR II-I REPEAT DOMAIN-CONTAINING PROTEIN 2A-LIKE PROTEIN"/>
    <property type="match status" value="1"/>
</dbReference>
<dbReference type="AlphaFoldDB" id="A0A0P4W9S6"/>
<reference evidence="2" key="1">
    <citation type="submission" date="2015-09" db="EMBL/GenBank/DDBJ databases">
        <title>Scylla olivacea transcriptome.</title>
        <authorList>
            <person name="Ikhwanuddin M."/>
        </authorList>
    </citation>
    <scope>NUCLEOTIDE SEQUENCE</scope>
</reference>
<proteinExistence type="predicted"/>
<accession>A0A0P4W9S6</accession>
<organism evidence="2">
    <name type="scientific">Scylla olivacea</name>
    <name type="common">Orange mud crab</name>
    <name type="synonym">Cancer olivacea</name>
    <dbReference type="NCBI Taxonomy" id="85551"/>
    <lineage>
        <taxon>Eukaryota</taxon>
        <taxon>Metazoa</taxon>
        <taxon>Ecdysozoa</taxon>
        <taxon>Arthropoda</taxon>
        <taxon>Crustacea</taxon>
        <taxon>Multicrustacea</taxon>
        <taxon>Malacostraca</taxon>
        <taxon>Eumalacostraca</taxon>
        <taxon>Eucarida</taxon>
        <taxon>Decapoda</taxon>
        <taxon>Pleocyemata</taxon>
        <taxon>Brachyura</taxon>
        <taxon>Eubrachyura</taxon>
        <taxon>Portunoidea</taxon>
        <taxon>Portunidae</taxon>
        <taxon>Portuninae</taxon>
        <taxon>Scylla</taxon>
    </lineage>
</organism>